<evidence type="ECO:0000256" key="7">
    <source>
        <dbReference type="ARBA" id="ARBA00023054"/>
    </source>
</evidence>
<dbReference type="GO" id="GO:0002161">
    <property type="term" value="F:aminoacyl-tRNA deacylase activity"/>
    <property type="evidence" value="ECO:0007669"/>
    <property type="project" value="InterPro"/>
</dbReference>
<dbReference type="RefSeq" id="XP_022143324.1">
    <property type="nucleotide sequence ID" value="XM_022287632.1"/>
</dbReference>
<evidence type="ECO:0000256" key="8">
    <source>
        <dbReference type="ARBA" id="ARBA00023146"/>
    </source>
</evidence>
<dbReference type="InterPro" id="IPR013155">
    <property type="entry name" value="M/V/L/I-tRNA-synth_anticd-bd"/>
</dbReference>
<keyword evidence="6 11" id="KW-0648">Protein biosynthesis</keyword>
<gene>
    <name evidence="15" type="primary">LOC111013225</name>
</gene>
<dbReference type="Gene3D" id="3.90.740.10">
    <property type="entry name" value="Valyl/Leucyl/Isoleucyl-tRNA synthetase, editing domain"/>
    <property type="match status" value="1"/>
</dbReference>
<dbReference type="GO" id="GO:0004832">
    <property type="term" value="F:valine-tRNA ligase activity"/>
    <property type="evidence" value="ECO:0007669"/>
    <property type="project" value="UniProtKB-EC"/>
</dbReference>
<feature type="domain" description="Aminoacyl-tRNA synthetase class Ia" evidence="12">
    <location>
        <begin position="72"/>
        <end position="630"/>
    </location>
</feature>
<dbReference type="NCBIfam" id="TIGR00422">
    <property type="entry name" value="valS"/>
    <property type="match status" value="1"/>
</dbReference>
<feature type="domain" description="Methionyl/Valyl/Leucyl/Isoleucyl-tRNA synthetase anticodon-binding" evidence="13">
    <location>
        <begin position="687"/>
        <end position="780"/>
    </location>
</feature>
<evidence type="ECO:0000256" key="11">
    <source>
        <dbReference type="RuleBase" id="RU363035"/>
    </source>
</evidence>
<evidence type="ECO:0000256" key="1">
    <source>
        <dbReference type="ARBA" id="ARBA00005594"/>
    </source>
</evidence>
<dbReference type="InterPro" id="IPR009080">
    <property type="entry name" value="tRNAsynth_Ia_anticodon-bd"/>
</dbReference>
<evidence type="ECO:0000256" key="4">
    <source>
        <dbReference type="ARBA" id="ARBA00022741"/>
    </source>
</evidence>
<name>A0A6J1CNZ9_MOMCH</name>
<dbReference type="Proteomes" id="UP000504603">
    <property type="component" value="Unplaced"/>
</dbReference>
<dbReference type="GO" id="GO:0009791">
    <property type="term" value="P:post-embryonic development"/>
    <property type="evidence" value="ECO:0007669"/>
    <property type="project" value="UniProtKB-ARBA"/>
</dbReference>
<evidence type="ECO:0000313" key="15">
    <source>
        <dbReference type="RefSeq" id="XP_022143324.1"/>
    </source>
</evidence>
<evidence type="ECO:0000256" key="2">
    <source>
        <dbReference type="ARBA" id="ARBA00013169"/>
    </source>
</evidence>
<evidence type="ECO:0000259" key="13">
    <source>
        <dbReference type="Pfam" id="PF08264"/>
    </source>
</evidence>
<keyword evidence="8 11" id="KW-0030">Aminoacyl-tRNA synthetase</keyword>
<dbReference type="InterPro" id="IPR033705">
    <property type="entry name" value="Anticodon_Ia_Val"/>
</dbReference>
<dbReference type="FunFam" id="3.40.50.620:FF:000126">
    <property type="entry name" value="Valine--tRNA ligase chloroplastic/mitochondrial 2"/>
    <property type="match status" value="1"/>
</dbReference>
<dbReference type="InterPro" id="IPR002300">
    <property type="entry name" value="aa-tRNA-synth_Ia"/>
</dbReference>
<dbReference type="Pfam" id="PF00133">
    <property type="entry name" value="tRNA-synt_1"/>
    <property type="match status" value="1"/>
</dbReference>
<evidence type="ECO:0000256" key="3">
    <source>
        <dbReference type="ARBA" id="ARBA00022598"/>
    </source>
</evidence>
<evidence type="ECO:0000256" key="9">
    <source>
        <dbReference type="ARBA" id="ARBA00029936"/>
    </source>
</evidence>
<keyword evidence="4 11" id="KW-0547">Nucleotide-binding</keyword>
<keyword evidence="3 11" id="KW-0436">Ligase</keyword>
<dbReference type="FunFam" id="1.10.730.10:FF:000014">
    <property type="entry name" value="Valine--tRNA ligase"/>
    <property type="match status" value="1"/>
</dbReference>
<dbReference type="InterPro" id="IPR002303">
    <property type="entry name" value="Valyl-tRNA_ligase"/>
</dbReference>
<dbReference type="GeneID" id="111013225"/>
<comment type="similarity">
    <text evidence="1 11">Belongs to the class-I aminoacyl-tRNA synthetase family.</text>
</comment>
<evidence type="ECO:0000313" key="14">
    <source>
        <dbReference type="Proteomes" id="UP000504603"/>
    </source>
</evidence>
<dbReference type="CDD" id="cd07962">
    <property type="entry name" value="Anticodon_Ia_Val"/>
    <property type="match status" value="1"/>
</dbReference>
<evidence type="ECO:0000256" key="10">
    <source>
        <dbReference type="ARBA" id="ARBA00047552"/>
    </source>
</evidence>
<accession>A0A6J1CNZ9</accession>
<dbReference type="InterPro" id="IPR001412">
    <property type="entry name" value="aa-tRNA-synth_I_CS"/>
</dbReference>
<dbReference type="GO" id="GO:0006438">
    <property type="term" value="P:valyl-tRNA aminoacylation"/>
    <property type="evidence" value="ECO:0007669"/>
    <property type="project" value="InterPro"/>
</dbReference>
<dbReference type="Gene3D" id="1.10.730.10">
    <property type="entry name" value="Isoleucyl-tRNA Synthetase, Domain 1"/>
    <property type="match status" value="1"/>
</dbReference>
<keyword evidence="7" id="KW-0175">Coiled coil</keyword>
<dbReference type="InterPro" id="IPR014729">
    <property type="entry name" value="Rossmann-like_a/b/a_fold"/>
</dbReference>
<keyword evidence="14" id="KW-1185">Reference proteome</keyword>
<dbReference type="GO" id="GO:0048608">
    <property type="term" value="P:reproductive structure development"/>
    <property type="evidence" value="ECO:0007669"/>
    <property type="project" value="UniProtKB-ARBA"/>
</dbReference>
<dbReference type="GO" id="GO:0005524">
    <property type="term" value="F:ATP binding"/>
    <property type="evidence" value="ECO:0007669"/>
    <property type="project" value="UniProtKB-KW"/>
</dbReference>
<evidence type="ECO:0000256" key="6">
    <source>
        <dbReference type="ARBA" id="ARBA00022917"/>
    </source>
</evidence>
<dbReference type="HAMAP" id="MF_02004">
    <property type="entry name" value="Val_tRNA_synth_type1"/>
    <property type="match status" value="1"/>
</dbReference>
<dbReference type="SUPFAM" id="SSF50677">
    <property type="entry name" value="ValRS/IleRS/LeuRS editing domain"/>
    <property type="match status" value="1"/>
</dbReference>
<evidence type="ECO:0000256" key="5">
    <source>
        <dbReference type="ARBA" id="ARBA00022840"/>
    </source>
</evidence>
<dbReference type="EC" id="6.1.1.9" evidence="2"/>
<organism evidence="14 15">
    <name type="scientific">Momordica charantia</name>
    <name type="common">Bitter gourd</name>
    <name type="synonym">Balsam pear</name>
    <dbReference type="NCBI Taxonomy" id="3673"/>
    <lineage>
        <taxon>Eukaryota</taxon>
        <taxon>Viridiplantae</taxon>
        <taxon>Streptophyta</taxon>
        <taxon>Embryophyta</taxon>
        <taxon>Tracheophyta</taxon>
        <taxon>Spermatophyta</taxon>
        <taxon>Magnoliopsida</taxon>
        <taxon>eudicotyledons</taxon>
        <taxon>Gunneridae</taxon>
        <taxon>Pentapetalae</taxon>
        <taxon>rosids</taxon>
        <taxon>fabids</taxon>
        <taxon>Cucurbitales</taxon>
        <taxon>Cucurbitaceae</taxon>
        <taxon>Momordiceae</taxon>
        <taxon>Momordica</taxon>
    </lineage>
</organism>
<dbReference type="PANTHER" id="PTHR11946">
    <property type="entry name" value="VALYL-TRNA SYNTHETASES"/>
    <property type="match status" value="1"/>
</dbReference>
<dbReference type="InterPro" id="IPR009008">
    <property type="entry name" value="Val/Leu/Ile-tRNA-synth_edit"/>
</dbReference>
<protein>
    <recommendedName>
        <fullName evidence="2">valine--tRNA ligase</fullName>
        <ecNumber evidence="2">6.1.1.9</ecNumber>
    </recommendedName>
    <alternativeName>
        <fullName evidence="9">Valyl-tRNA synthetase</fullName>
    </alternativeName>
</protein>
<dbReference type="PROSITE" id="PS00178">
    <property type="entry name" value="AA_TRNA_LIGASE_I"/>
    <property type="match status" value="1"/>
</dbReference>
<proteinExistence type="inferred from homology"/>
<comment type="catalytic activity">
    <reaction evidence="10">
        <text>tRNA(Val) + L-valine + ATP = L-valyl-tRNA(Val) + AMP + diphosphate</text>
        <dbReference type="Rhea" id="RHEA:10704"/>
        <dbReference type="Rhea" id="RHEA-COMP:9672"/>
        <dbReference type="Rhea" id="RHEA-COMP:9708"/>
        <dbReference type="ChEBI" id="CHEBI:30616"/>
        <dbReference type="ChEBI" id="CHEBI:33019"/>
        <dbReference type="ChEBI" id="CHEBI:57762"/>
        <dbReference type="ChEBI" id="CHEBI:78442"/>
        <dbReference type="ChEBI" id="CHEBI:78537"/>
        <dbReference type="ChEBI" id="CHEBI:456215"/>
        <dbReference type="EC" id="6.1.1.9"/>
    </reaction>
</comment>
<dbReference type="SUPFAM" id="SSF52374">
    <property type="entry name" value="Nucleotidylyl transferase"/>
    <property type="match status" value="1"/>
</dbReference>
<dbReference type="Gene3D" id="3.40.50.620">
    <property type="entry name" value="HUPs"/>
    <property type="match status" value="2"/>
</dbReference>
<dbReference type="FunFam" id="3.40.50.620:FF:000020">
    <property type="entry name" value="Valine--tRNA ligase, mitochondrial"/>
    <property type="match status" value="1"/>
</dbReference>
<dbReference type="PANTHER" id="PTHR11946:SF93">
    <property type="entry name" value="VALINE--TRNA LIGASE, CHLOROPLASTIC_MITOCHONDRIAL 2"/>
    <property type="match status" value="1"/>
</dbReference>
<dbReference type="GO" id="GO:0005829">
    <property type="term" value="C:cytosol"/>
    <property type="evidence" value="ECO:0007669"/>
    <property type="project" value="TreeGrafter"/>
</dbReference>
<dbReference type="Pfam" id="PF08264">
    <property type="entry name" value="Anticodon_1"/>
    <property type="match status" value="1"/>
</dbReference>
<reference evidence="15" key="1">
    <citation type="submission" date="2025-08" db="UniProtKB">
        <authorList>
            <consortium name="RefSeq"/>
        </authorList>
    </citation>
    <scope>IDENTIFICATION</scope>
    <source>
        <strain evidence="15">OHB3-1</strain>
    </source>
</reference>
<keyword evidence="5 11" id="KW-0067">ATP-binding</keyword>
<dbReference type="NCBIfam" id="NF004349">
    <property type="entry name" value="PRK05729.1"/>
    <property type="match status" value="1"/>
</dbReference>
<dbReference type="SUPFAM" id="SSF47323">
    <property type="entry name" value="Anticodon-binding domain of a subclass of class I aminoacyl-tRNA synthetases"/>
    <property type="match status" value="1"/>
</dbReference>
<dbReference type="AlphaFoldDB" id="A0A6J1CNZ9"/>
<dbReference type="CDD" id="cd00817">
    <property type="entry name" value="ValRS_core"/>
    <property type="match status" value="1"/>
</dbReference>
<sequence length="802" mass="92040">MLLQMPFSGPSLLPPYRLNPLLFTRHRPAFRLSRSHFCRLRPTQFTVAASANGVFTSPEVAKTFDFASEERIYRWWESQGYFRPHFDQDSVPFVISMPPPNVTGSLHMGHAMFVTLEDIMVRYNRMKGRPTLWLPGTDHAGIATQLVVERMLASEGIKRVELGRDEFTKRVWEWKEKYGGTITNQIKRLGASCDWTREHFTLDDQLSRAVVEAFVRLHERGLIYQGSYMVNWSPSLQTAVSDLEVEYSEESGTLYYIKYRVAGGSKSDYLTIATTRPETLFGDVAIAVNPQDDRYSKYVGMMAIVPMTYGRHVPIISDKHVDKDFGTGVLKISPGHDHNDYLLARKLGLPILNVMNKDGTLNKVAGLYRGLDRFEARKKLWADLEETGLAVRKEAHTLRVPRSQRGGEIIEPLVSKQWFMTMEPLAEKALRAVEKGDLTIIPERFEKIYNHWLSNIKDWCISRQLWWGHRIPVWYVVGKNPEEEYIVARNAGEALEQAHKKYGKDVEIYQDPDVLDTWFSSALWPFSTLGWPDETAEDFKRFYPTTMLETGHDILFFWVARMVMLGIEFTGTVPFSYIYLHGLIRDSQGRKMSKTLGNVIDPLDTIKEFGTDALRFTLALGTAGQDLNLSTERLTSNKAFTNKLWNAGKFILQNLPTQNDSRSWESILSFEFEKEDCLLKLSLPECWIVSELHSLIDMVTTSYDKFFFGDIGRDVYNFFWGDFADWYIEASKARLYQSGGHSVTLAQAVLLYVFENILKLLHPFMPFVTEELWQVNGTSSSQRSFNYISLATKFATKAGQCG</sequence>
<dbReference type="PRINTS" id="PR00986">
    <property type="entry name" value="TRNASYNTHVAL"/>
</dbReference>
<evidence type="ECO:0000259" key="12">
    <source>
        <dbReference type="Pfam" id="PF00133"/>
    </source>
</evidence>